<organism evidence="1">
    <name type="scientific">hydrothermal vent metagenome</name>
    <dbReference type="NCBI Taxonomy" id="652676"/>
    <lineage>
        <taxon>unclassified sequences</taxon>
        <taxon>metagenomes</taxon>
        <taxon>ecological metagenomes</taxon>
    </lineage>
</organism>
<reference evidence="1" key="1">
    <citation type="submission" date="2016-10" db="EMBL/GenBank/DDBJ databases">
        <authorList>
            <person name="de Groot N.N."/>
        </authorList>
    </citation>
    <scope>NUCLEOTIDE SEQUENCE</scope>
</reference>
<sequence>MDTKFSGMKAYVRMEERYEGLNILFETSNETKQAVIDVIEDVKKETELTPFIFEKISNDRKDIQAIYVEFHDDVHRTGGDFFEKVLRKLNIDKCEDEECGV</sequence>
<dbReference type="AlphaFoldDB" id="A0A1W1EHY0"/>
<proteinExistence type="predicted"/>
<name>A0A1W1EHY0_9ZZZZ</name>
<accession>A0A1W1EHY0</accession>
<gene>
    <name evidence="1" type="ORF">MNB_SV-15-1351</name>
</gene>
<evidence type="ECO:0000313" key="1">
    <source>
        <dbReference type="EMBL" id="SHO80483.1"/>
    </source>
</evidence>
<dbReference type="EMBL" id="FRYL01000011">
    <property type="protein sequence ID" value="SHO80483.1"/>
    <property type="molecule type" value="Genomic_DNA"/>
</dbReference>
<protein>
    <submittedName>
        <fullName evidence="1">Uncharacterized protein</fullName>
    </submittedName>
</protein>